<dbReference type="RefSeq" id="XP_031767954.2">
    <property type="nucleotide sequence ID" value="XM_031912094.2"/>
</dbReference>
<sequence length="303" mass="35786">MILVATTMNVILNLCDVVILLLSILCLLECTDNLLQNVDKNYHLVSEAYLVAKNLFNQGRSNYERLKNKSLTTLDTFLDLVNIMNDEMARELRSAVVKFYKIKYFYDFTNYIISLDEMIEITDHCLIDPVEKLHQIREQFHQIIRNFKDVRHFETVNKCHKELPDEVAAAHCILHQAVLFNETMRESLVTIVEIKTRQHAQDMNQSLFNVQTCLRDFVPKFFEQLLLDSYTNNCQYLRLVNASISDLLKDKWKNHKFVFSEKWNPLVKLLKERTKRQQRLQEPLFITLFGANLSSRDVLKTLY</sequence>
<evidence type="ECO:0000313" key="3">
    <source>
        <dbReference type="RefSeq" id="XP_031767954.2"/>
    </source>
</evidence>
<accession>A0A6J3CA65</accession>
<dbReference type="GeneID" id="113511303"/>
<dbReference type="AlphaFoldDB" id="A0A6J3CA65"/>
<keyword evidence="2" id="KW-1185">Reference proteome</keyword>
<evidence type="ECO:0000256" key="1">
    <source>
        <dbReference type="SAM" id="SignalP"/>
    </source>
</evidence>
<feature type="chain" id="PRO_5045585789" evidence="1">
    <location>
        <begin position="31"/>
        <end position="303"/>
    </location>
</feature>
<feature type="signal peptide" evidence="1">
    <location>
        <begin position="1"/>
        <end position="30"/>
    </location>
</feature>
<organism evidence="2 3">
    <name type="scientific">Galleria mellonella</name>
    <name type="common">Greater wax moth</name>
    <dbReference type="NCBI Taxonomy" id="7137"/>
    <lineage>
        <taxon>Eukaryota</taxon>
        <taxon>Metazoa</taxon>
        <taxon>Ecdysozoa</taxon>
        <taxon>Arthropoda</taxon>
        <taxon>Hexapoda</taxon>
        <taxon>Insecta</taxon>
        <taxon>Pterygota</taxon>
        <taxon>Neoptera</taxon>
        <taxon>Endopterygota</taxon>
        <taxon>Lepidoptera</taxon>
        <taxon>Glossata</taxon>
        <taxon>Ditrysia</taxon>
        <taxon>Pyraloidea</taxon>
        <taxon>Pyralidae</taxon>
        <taxon>Galleriinae</taxon>
        <taxon>Galleria</taxon>
    </lineage>
</organism>
<dbReference type="Proteomes" id="UP001652740">
    <property type="component" value="Unplaced"/>
</dbReference>
<gene>
    <name evidence="3" type="primary">LOC113511303</name>
</gene>
<dbReference type="InParanoid" id="A0A6J3CA65"/>
<dbReference type="KEGG" id="gmw:113511303"/>
<protein>
    <submittedName>
        <fullName evidence="3">Uncharacterized protein LOC113511303</fullName>
    </submittedName>
</protein>
<keyword evidence="1" id="KW-0732">Signal</keyword>
<evidence type="ECO:0000313" key="2">
    <source>
        <dbReference type="Proteomes" id="UP001652740"/>
    </source>
</evidence>
<name>A0A6J3CA65_GALME</name>
<reference evidence="3" key="1">
    <citation type="submission" date="2025-08" db="UniProtKB">
        <authorList>
            <consortium name="RefSeq"/>
        </authorList>
    </citation>
    <scope>IDENTIFICATION</scope>
    <source>
        <tissue evidence="3">Whole larvae</tissue>
    </source>
</reference>
<proteinExistence type="predicted"/>